<keyword evidence="1" id="KW-0472">Membrane</keyword>
<reference evidence="3" key="2">
    <citation type="submission" date="2015-01" db="EMBL/GenBank/DDBJ databases">
        <title>Evolutionary Origins and Diversification of the Mycorrhizal Mutualists.</title>
        <authorList>
            <consortium name="DOE Joint Genome Institute"/>
            <consortium name="Mycorrhizal Genomics Consortium"/>
            <person name="Kohler A."/>
            <person name="Kuo A."/>
            <person name="Nagy L.G."/>
            <person name="Floudas D."/>
            <person name="Copeland A."/>
            <person name="Barry K.W."/>
            <person name="Cichocki N."/>
            <person name="Veneault-Fourrey C."/>
            <person name="LaButti K."/>
            <person name="Lindquist E.A."/>
            <person name="Lipzen A."/>
            <person name="Lundell T."/>
            <person name="Morin E."/>
            <person name="Murat C."/>
            <person name="Riley R."/>
            <person name="Ohm R."/>
            <person name="Sun H."/>
            <person name="Tunlid A."/>
            <person name="Henrissat B."/>
            <person name="Grigoriev I.V."/>
            <person name="Hibbett D.S."/>
            <person name="Martin F."/>
        </authorList>
    </citation>
    <scope>NUCLEOTIDE SEQUENCE [LARGE SCALE GENOMIC DNA]</scope>
    <source>
        <strain evidence="3">UH-Slu-Lm8-n1</strain>
    </source>
</reference>
<dbReference type="OrthoDB" id="2652789at2759"/>
<keyword evidence="1" id="KW-0812">Transmembrane</keyword>
<sequence length="179" mass="19780">MPLLIAIPGLIFDQVSHMGNLDCQIAGDLATAFSMIAAFCAESIFVLRTCAMWEVKRLLRWVMFVITAGIAFTGLITFNYVPRQYVFVPDVPACKALQVAKAQRLLGVFLALLMLELVLVISTTVRAAKNYRSTPRPLLTVLLTHHIFYYGCGFLFSAINVLCVALFEVSSICLCLHAS</sequence>
<dbReference type="EMBL" id="KN835297">
    <property type="protein sequence ID" value="KIK40582.1"/>
    <property type="molecule type" value="Genomic_DNA"/>
</dbReference>
<evidence type="ECO:0000256" key="1">
    <source>
        <dbReference type="SAM" id="Phobius"/>
    </source>
</evidence>
<dbReference type="HOGENOM" id="CLU_1504414_0_0_1"/>
<protein>
    <submittedName>
        <fullName evidence="2">Uncharacterized protein</fullName>
    </submittedName>
</protein>
<dbReference type="Proteomes" id="UP000054485">
    <property type="component" value="Unassembled WGS sequence"/>
</dbReference>
<evidence type="ECO:0000313" key="2">
    <source>
        <dbReference type="EMBL" id="KIK40582.1"/>
    </source>
</evidence>
<name>A0A0D0B273_9AGAM</name>
<evidence type="ECO:0000313" key="3">
    <source>
        <dbReference type="Proteomes" id="UP000054485"/>
    </source>
</evidence>
<feature type="transmembrane region" description="Helical" evidence="1">
    <location>
        <begin position="25"/>
        <end position="46"/>
    </location>
</feature>
<gene>
    <name evidence="2" type="ORF">CY34DRAFT_807058</name>
</gene>
<feature type="transmembrane region" description="Helical" evidence="1">
    <location>
        <begin position="58"/>
        <end position="81"/>
    </location>
</feature>
<dbReference type="InParanoid" id="A0A0D0B273"/>
<proteinExistence type="predicted"/>
<accession>A0A0D0B273</accession>
<organism evidence="2 3">
    <name type="scientific">Suillus luteus UH-Slu-Lm8-n1</name>
    <dbReference type="NCBI Taxonomy" id="930992"/>
    <lineage>
        <taxon>Eukaryota</taxon>
        <taxon>Fungi</taxon>
        <taxon>Dikarya</taxon>
        <taxon>Basidiomycota</taxon>
        <taxon>Agaricomycotina</taxon>
        <taxon>Agaricomycetes</taxon>
        <taxon>Agaricomycetidae</taxon>
        <taxon>Boletales</taxon>
        <taxon>Suillineae</taxon>
        <taxon>Suillaceae</taxon>
        <taxon>Suillus</taxon>
    </lineage>
</organism>
<keyword evidence="1" id="KW-1133">Transmembrane helix</keyword>
<reference evidence="2 3" key="1">
    <citation type="submission" date="2014-04" db="EMBL/GenBank/DDBJ databases">
        <authorList>
            <consortium name="DOE Joint Genome Institute"/>
            <person name="Kuo A."/>
            <person name="Ruytinx J."/>
            <person name="Rineau F."/>
            <person name="Colpaert J."/>
            <person name="Kohler A."/>
            <person name="Nagy L.G."/>
            <person name="Floudas D."/>
            <person name="Copeland A."/>
            <person name="Barry K.W."/>
            <person name="Cichocki N."/>
            <person name="Veneault-Fourrey C."/>
            <person name="LaButti K."/>
            <person name="Lindquist E.A."/>
            <person name="Lipzen A."/>
            <person name="Lundell T."/>
            <person name="Morin E."/>
            <person name="Murat C."/>
            <person name="Sun H."/>
            <person name="Tunlid A."/>
            <person name="Henrissat B."/>
            <person name="Grigoriev I.V."/>
            <person name="Hibbett D.S."/>
            <person name="Martin F."/>
            <person name="Nordberg H.P."/>
            <person name="Cantor M.N."/>
            <person name="Hua S.X."/>
        </authorList>
    </citation>
    <scope>NUCLEOTIDE SEQUENCE [LARGE SCALE GENOMIC DNA]</scope>
    <source>
        <strain evidence="2 3">UH-Slu-Lm8-n1</strain>
    </source>
</reference>
<dbReference type="AlphaFoldDB" id="A0A0D0B273"/>
<feature type="transmembrane region" description="Helical" evidence="1">
    <location>
        <begin position="105"/>
        <end position="127"/>
    </location>
</feature>
<keyword evidence="3" id="KW-1185">Reference proteome</keyword>
<feature type="transmembrane region" description="Helical" evidence="1">
    <location>
        <begin position="147"/>
        <end position="167"/>
    </location>
</feature>